<dbReference type="Gene3D" id="1.10.10.10">
    <property type="entry name" value="Winged helix-like DNA-binding domain superfamily/Winged helix DNA-binding domain"/>
    <property type="match status" value="1"/>
</dbReference>
<dbReference type="GO" id="GO:0016987">
    <property type="term" value="F:sigma factor activity"/>
    <property type="evidence" value="ECO:0007669"/>
    <property type="project" value="UniProtKB-KW"/>
</dbReference>
<comment type="similarity">
    <text evidence="1">Belongs to the sigma-70 factor family. ECF subfamily.</text>
</comment>
<dbReference type="InterPro" id="IPR013249">
    <property type="entry name" value="RNA_pol_sigma70_r4_t2"/>
</dbReference>
<dbReference type="InterPro" id="IPR034768">
    <property type="entry name" value="4FE4S_WBL"/>
</dbReference>
<dbReference type="AlphaFoldDB" id="A0A1R4KAQ1"/>
<sequence>MTLQTSSVTPAQACVALASVFQHPLLEDQAPATTAEQRHLQASLIRQADQACMSCPLLERCLYSAVVEHDVAGHVAGTSPAQRQAIRARLGIRVKPEDLDSFAGVVAPNRQIDPHEVVRMRAANPHDSLESIAQRLGCSLSTVKRHLRRARNNPLPSRPLHSVRPSMEQVLQAAREVLRRPGSRRRAA</sequence>
<name>A0A1R4KAQ1_9ACTN</name>
<evidence type="ECO:0000256" key="3">
    <source>
        <dbReference type="ARBA" id="ARBA00023082"/>
    </source>
</evidence>
<proteinExistence type="inferred from homology"/>
<dbReference type="STRING" id="1255658.FM114_12715"/>
<evidence type="ECO:0000256" key="1">
    <source>
        <dbReference type="ARBA" id="ARBA00010641"/>
    </source>
</evidence>
<protein>
    <recommendedName>
        <fullName evidence="5">4Fe-4S Wbl-type domain-containing protein</fullName>
    </recommendedName>
</protein>
<gene>
    <name evidence="6" type="ORF">FM114_12715</name>
</gene>
<dbReference type="EMBL" id="FUKQ01000047">
    <property type="protein sequence ID" value="SJN41387.1"/>
    <property type="molecule type" value="Genomic_DNA"/>
</dbReference>
<dbReference type="Pfam" id="PF08281">
    <property type="entry name" value="Sigma70_r4_2"/>
    <property type="match status" value="1"/>
</dbReference>
<keyword evidence="2" id="KW-0805">Transcription regulation</keyword>
<reference evidence="6 7" key="1">
    <citation type="submission" date="2017-02" db="EMBL/GenBank/DDBJ databases">
        <authorList>
            <person name="Peterson S.W."/>
        </authorList>
    </citation>
    <scope>NUCLEOTIDE SEQUENCE [LARGE SCALE GENOMIC DNA]</scope>
    <source>
        <strain evidence="6 7">LSP_Lj1</strain>
    </source>
</reference>
<evidence type="ECO:0000256" key="4">
    <source>
        <dbReference type="ARBA" id="ARBA00023163"/>
    </source>
</evidence>
<evidence type="ECO:0000259" key="5">
    <source>
        <dbReference type="PROSITE" id="PS51674"/>
    </source>
</evidence>
<dbReference type="Proteomes" id="UP000188342">
    <property type="component" value="Unassembled WGS sequence"/>
</dbReference>
<evidence type="ECO:0000256" key="2">
    <source>
        <dbReference type="ARBA" id="ARBA00023015"/>
    </source>
</evidence>
<dbReference type="Pfam" id="PF02467">
    <property type="entry name" value="Whib"/>
    <property type="match status" value="1"/>
</dbReference>
<accession>A0A1R4KAQ1</accession>
<dbReference type="PROSITE" id="PS51674">
    <property type="entry name" value="4FE4S_WBL"/>
    <property type="match status" value="1"/>
</dbReference>
<feature type="domain" description="4Fe-4S Wbl-type" evidence="5">
    <location>
        <begin position="13"/>
        <end position="85"/>
    </location>
</feature>
<dbReference type="GO" id="GO:0003677">
    <property type="term" value="F:DNA binding"/>
    <property type="evidence" value="ECO:0007669"/>
    <property type="project" value="InterPro"/>
</dbReference>
<dbReference type="GO" id="GO:0006352">
    <property type="term" value="P:DNA-templated transcription initiation"/>
    <property type="evidence" value="ECO:0007669"/>
    <property type="project" value="InterPro"/>
</dbReference>
<keyword evidence="7" id="KW-1185">Reference proteome</keyword>
<dbReference type="OrthoDB" id="3744914at2"/>
<dbReference type="RefSeq" id="WP_094765510.1">
    <property type="nucleotide sequence ID" value="NZ_FUKQ01000047.1"/>
</dbReference>
<dbReference type="InterPro" id="IPR036388">
    <property type="entry name" value="WH-like_DNA-bd_sf"/>
</dbReference>
<organism evidence="6 7">
    <name type="scientific">Luteococcus japonicus LSP_Lj1</name>
    <dbReference type="NCBI Taxonomy" id="1255658"/>
    <lineage>
        <taxon>Bacteria</taxon>
        <taxon>Bacillati</taxon>
        <taxon>Actinomycetota</taxon>
        <taxon>Actinomycetes</taxon>
        <taxon>Propionibacteriales</taxon>
        <taxon>Propionibacteriaceae</taxon>
        <taxon>Luteococcus</taxon>
    </lineage>
</organism>
<evidence type="ECO:0000313" key="7">
    <source>
        <dbReference type="Proteomes" id="UP000188342"/>
    </source>
</evidence>
<keyword evidence="4" id="KW-0804">Transcription</keyword>
<evidence type="ECO:0000313" key="6">
    <source>
        <dbReference type="EMBL" id="SJN41387.1"/>
    </source>
</evidence>
<keyword evidence="3" id="KW-0731">Sigma factor</keyword>